<proteinExistence type="predicted"/>
<feature type="domain" description="DUF7344" evidence="3">
    <location>
        <begin position="35"/>
        <end position="114"/>
    </location>
</feature>
<dbReference type="InterPro" id="IPR055768">
    <property type="entry name" value="DUF7344"/>
</dbReference>
<organism evidence="4 5">
    <name type="scientific">Haloterrigena alkaliphila</name>
    <dbReference type="NCBI Taxonomy" id="2816475"/>
    <lineage>
        <taxon>Archaea</taxon>
        <taxon>Methanobacteriati</taxon>
        <taxon>Methanobacteriota</taxon>
        <taxon>Stenosarchaea group</taxon>
        <taxon>Halobacteria</taxon>
        <taxon>Halobacteriales</taxon>
        <taxon>Natrialbaceae</taxon>
        <taxon>Haloterrigena</taxon>
    </lineage>
</organism>
<feature type="region of interest" description="Disordered" evidence="1">
    <location>
        <begin position="1"/>
        <end position="30"/>
    </location>
</feature>
<evidence type="ECO:0000256" key="2">
    <source>
        <dbReference type="SAM" id="Phobius"/>
    </source>
</evidence>
<evidence type="ECO:0000259" key="3">
    <source>
        <dbReference type="Pfam" id="PF24035"/>
    </source>
</evidence>
<gene>
    <name evidence="4" type="ORF">J0X25_16640</name>
</gene>
<dbReference type="Pfam" id="PF24035">
    <property type="entry name" value="DUF7344"/>
    <property type="match status" value="1"/>
</dbReference>
<feature type="transmembrane region" description="Helical" evidence="2">
    <location>
        <begin position="166"/>
        <end position="187"/>
    </location>
</feature>
<keyword evidence="2" id="KW-1133">Transmembrane helix</keyword>
<protein>
    <recommendedName>
        <fullName evidence="3">DUF7344 domain-containing protein</fullName>
    </recommendedName>
</protein>
<keyword evidence="2" id="KW-0472">Membrane</keyword>
<reference evidence="4 5" key="1">
    <citation type="submission" date="2021-03" db="EMBL/GenBank/DDBJ databases">
        <title>Haloterrigena longa sp. nov. and Haloterrigena limicola sp. nov., extremely halophilic archaea isolated from a salt lake.</title>
        <authorList>
            <person name="Henglin C."/>
        </authorList>
    </citation>
    <scope>NUCLEOTIDE SEQUENCE [LARGE SCALE GENOMIC DNA]</scope>
    <source>
        <strain evidence="4 5">KZCA68</strain>
    </source>
</reference>
<dbReference type="KEGG" id="hakz:J0X25_16640"/>
<feature type="compositionally biased region" description="Polar residues" evidence="1">
    <location>
        <begin position="1"/>
        <end position="10"/>
    </location>
</feature>
<evidence type="ECO:0000313" key="5">
    <source>
        <dbReference type="Proteomes" id="UP000663203"/>
    </source>
</evidence>
<dbReference type="AlphaFoldDB" id="A0A8A2VAC0"/>
<feature type="transmembrane region" description="Helical" evidence="2">
    <location>
        <begin position="141"/>
        <end position="160"/>
    </location>
</feature>
<keyword evidence="5" id="KW-1185">Reference proteome</keyword>
<dbReference type="RefSeq" id="WP_207288597.1">
    <property type="nucleotide sequence ID" value="NZ_CP071462.1"/>
</dbReference>
<evidence type="ECO:0000256" key="1">
    <source>
        <dbReference type="SAM" id="MobiDB-lite"/>
    </source>
</evidence>
<evidence type="ECO:0000313" key="4">
    <source>
        <dbReference type="EMBL" id="QSW98989.1"/>
    </source>
</evidence>
<accession>A0A8A2VAC0</accession>
<dbReference type="EMBL" id="CP071462">
    <property type="protein sequence ID" value="QSW98989.1"/>
    <property type="molecule type" value="Genomic_DNA"/>
</dbReference>
<sequence>MSNTAPPTGQSDDRPESGGISGDDERGELDPDDIYHLLQTSRRRHVLRYLRGADDPVTLREVAERIAAWEHDTTVENLSSSQRQRVYISLYQSHLPKLDTRGIIHYDKDRGTIESTPLAAQFDPYLSGLEGASTDPWPYRYAGAVACCGLFLAAIAAGLLPVPWAAAATLVVLAVAVVAGWHAYSVLGEG</sequence>
<dbReference type="Proteomes" id="UP000663203">
    <property type="component" value="Chromosome"/>
</dbReference>
<keyword evidence="2" id="KW-0812">Transmembrane</keyword>
<dbReference type="GeneID" id="63188967"/>
<name>A0A8A2VAC0_9EURY</name>